<keyword evidence="4" id="KW-1185">Reference proteome</keyword>
<dbReference type="Pfam" id="PF07532">
    <property type="entry name" value="Big_4"/>
    <property type="match status" value="2"/>
</dbReference>
<feature type="domain" description="Bacterial Ig-like" evidence="2">
    <location>
        <begin position="301"/>
        <end position="359"/>
    </location>
</feature>
<feature type="signal peptide" evidence="1">
    <location>
        <begin position="1"/>
        <end position="30"/>
    </location>
</feature>
<keyword evidence="1" id="KW-0732">Signal</keyword>
<dbReference type="InterPro" id="IPR011081">
    <property type="entry name" value="Big_4"/>
</dbReference>
<comment type="caution">
    <text evidence="3">The sequence shown here is derived from an EMBL/GenBank/DDBJ whole genome shotgun (WGS) entry which is preliminary data.</text>
</comment>
<evidence type="ECO:0000313" key="3">
    <source>
        <dbReference type="EMBL" id="MFD2796074.1"/>
    </source>
</evidence>
<dbReference type="EMBL" id="JBHUOG010000002">
    <property type="protein sequence ID" value="MFD2796074.1"/>
    <property type="molecule type" value="Genomic_DNA"/>
</dbReference>
<dbReference type="NCBIfam" id="NF047446">
    <property type="entry name" value="barrel_OmpL47"/>
    <property type="match status" value="1"/>
</dbReference>
<organism evidence="3 4">
    <name type="scientific">Promicromonospora vindobonensis</name>
    <dbReference type="NCBI Taxonomy" id="195748"/>
    <lineage>
        <taxon>Bacteria</taxon>
        <taxon>Bacillati</taxon>
        <taxon>Actinomycetota</taxon>
        <taxon>Actinomycetes</taxon>
        <taxon>Micrococcales</taxon>
        <taxon>Promicromonosporaceae</taxon>
        <taxon>Promicromonospora</taxon>
    </lineage>
</organism>
<sequence>MTTPRTVVGRRATAVLGALVLALTSLSSAAAAPSAGITAAGAAAAEPANVALLATPSASYTASWNRVAAVNDGAGASTGGSHEDTWATWGEDPRPASQWLEYTWEAPVRIDRSAVRFWSDGTEANGDNVRVPTSWTVQYWDQDAEAFADLPAPSGFPTDRLGLNETSFEPVTTTRLRATFQALAGGPDETYSAIGVSEWEVWGTGGVVEPDPEDPFGPIDHTPVHVPTQVGVLPELPVRLDAVYEDGRVVRVAVTWADVTADDVAEPGSFAVTGTSPDLVEPVEGTVYVRDGDPGPVAAVDNVAVVTLAGTEPVLPPTVTARYADDSRDSRVPVVWDDVEAADYAEAGGMFFVAGDVEGTDEPAEAVVFVLEPDTAKDTTAPQVTLTADPAAAPSGWYVRPVTVTVRASDNRDPDPRVEVAVDDAEPVPYTGPFTLDGDGTHTVRVLATDAAGNVGEAQRELRVDTTAPVTTASVENLGQSVEITLAATDGDGSGVDRIQWEGPGTFWGTYTGPFTRTLTDTEQVIEFAATDAAGNPEERRSLTLPAAQADLPVTAEASARCVAGSVHVAVRAVNAADVPVDVALTTEYGSRDVTGVEPGESAYQSFATRAAAVAEGTASVVATGTVDGEEVTVRHDLTHAALSCP</sequence>
<dbReference type="RefSeq" id="WP_377187023.1">
    <property type="nucleotide sequence ID" value="NZ_JBHUOG010000002.1"/>
</dbReference>
<evidence type="ECO:0000313" key="4">
    <source>
        <dbReference type="Proteomes" id="UP001597479"/>
    </source>
</evidence>
<dbReference type="Gene3D" id="2.60.120.260">
    <property type="entry name" value="Galactose-binding domain-like"/>
    <property type="match status" value="1"/>
</dbReference>
<dbReference type="InterPro" id="IPR013783">
    <property type="entry name" value="Ig-like_fold"/>
</dbReference>
<feature type="chain" id="PRO_5047030958" evidence="1">
    <location>
        <begin position="31"/>
        <end position="646"/>
    </location>
</feature>
<proteinExistence type="predicted"/>
<name>A0ABW5VWS2_9MICO</name>
<feature type="domain" description="Bacterial Ig-like" evidence="2">
    <location>
        <begin position="223"/>
        <end position="275"/>
    </location>
</feature>
<gene>
    <name evidence="3" type="ORF">ACFS27_21115</name>
</gene>
<evidence type="ECO:0000259" key="2">
    <source>
        <dbReference type="Pfam" id="PF07532"/>
    </source>
</evidence>
<reference evidence="4" key="1">
    <citation type="journal article" date="2019" name="Int. J. Syst. Evol. Microbiol.">
        <title>The Global Catalogue of Microorganisms (GCM) 10K type strain sequencing project: providing services to taxonomists for standard genome sequencing and annotation.</title>
        <authorList>
            <consortium name="The Broad Institute Genomics Platform"/>
            <consortium name="The Broad Institute Genome Sequencing Center for Infectious Disease"/>
            <person name="Wu L."/>
            <person name="Ma J."/>
        </authorList>
    </citation>
    <scope>NUCLEOTIDE SEQUENCE [LARGE SCALE GENOMIC DNA]</scope>
    <source>
        <strain evidence="4">CCM 7044</strain>
    </source>
</reference>
<dbReference type="InterPro" id="IPR058094">
    <property type="entry name" value="Ig-like_OmpL47-like"/>
</dbReference>
<evidence type="ECO:0000256" key="1">
    <source>
        <dbReference type="SAM" id="SignalP"/>
    </source>
</evidence>
<accession>A0ABW5VWS2</accession>
<protein>
    <submittedName>
        <fullName evidence="3">Ig-like domain-containing protein</fullName>
    </submittedName>
</protein>
<dbReference type="Proteomes" id="UP001597479">
    <property type="component" value="Unassembled WGS sequence"/>
</dbReference>
<dbReference type="Gene3D" id="2.60.40.10">
    <property type="entry name" value="Immunoglobulins"/>
    <property type="match status" value="1"/>
</dbReference>